<reference evidence="9" key="1">
    <citation type="submission" date="2022-05" db="EMBL/GenBank/DDBJ databases">
        <title>The Musa troglodytarum L. genome provides insights into the mechanism of non-climacteric behaviour and enrichment of carotenoids.</title>
        <authorList>
            <person name="Wang J."/>
        </authorList>
    </citation>
    <scope>NUCLEOTIDE SEQUENCE</scope>
    <source>
        <tissue evidence="9">Leaf</tissue>
    </source>
</reference>
<dbReference type="GO" id="GO:0004674">
    <property type="term" value="F:protein serine/threonine kinase activity"/>
    <property type="evidence" value="ECO:0007669"/>
    <property type="project" value="UniProtKB-KW"/>
</dbReference>
<evidence type="ECO:0000256" key="7">
    <source>
        <dbReference type="SAM" id="MobiDB-lite"/>
    </source>
</evidence>
<dbReference type="InterPro" id="IPR011009">
    <property type="entry name" value="Kinase-like_dom_sf"/>
</dbReference>
<dbReference type="AlphaFoldDB" id="A0A9E7EPJ2"/>
<evidence type="ECO:0000256" key="5">
    <source>
        <dbReference type="ARBA" id="ARBA00022840"/>
    </source>
</evidence>
<accession>A0A9E7EPJ2</accession>
<evidence type="ECO:0000256" key="2">
    <source>
        <dbReference type="ARBA" id="ARBA00022679"/>
    </source>
</evidence>
<feature type="domain" description="Protein kinase" evidence="8">
    <location>
        <begin position="69"/>
        <end position="136"/>
    </location>
</feature>
<proteinExistence type="predicted"/>
<dbReference type="PANTHER" id="PTHR27002:SF181">
    <property type="entry name" value="RECEPTOR-LIKE SERINE_THREONINE-PROTEIN KINASE"/>
    <property type="match status" value="1"/>
</dbReference>
<dbReference type="InterPro" id="IPR017441">
    <property type="entry name" value="Protein_kinase_ATP_BS"/>
</dbReference>
<name>A0A9E7EPJ2_9LILI</name>
<dbReference type="Proteomes" id="UP001055439">
    <property type="component" value="Chromosome 10"/>
</dbReference>
<dbReference type="PANTHER" id="PTHR27002">
    <property type="entry name" value="RECEPTOR-LIKE SERINE/THREONINE-PROTEIN KINASE SD1-8"/>
    <property type="match status" value="1"/>
</dbReference>
<dbReference type="EMBL" id="CP097503">
    <property type="protein sequence ID" value="URD79578.1"/>
    <property type="molecule type" value="Genomic_DNA"/>
</dbReference>
<feature type="region of interest" description="Disordered" evidence="7">
    <location>
        <begin position="17"/>
        <end position="41"/>
    </location>
</feature>
<evidence type="ECO:0000313" key="9">
    <source>
        <dbReference type="EMBL" id="URD79578.1"/>
    </source>
</evidence>
<evidence type="ECO:0000256" key="1">
    <source>
        <dbReference type="ARBA" id="ARBA00022527"/>
    </source>
</evidence>
<dbReference type="GO" id="GO:0005886">
    <property type="term" value="C:plasma membrane"/>
    <property type="evidence" value="ECO:0007669"/>
    <property type="project" value="TreeGrafter"/>
</dbReference>
<sequence>MALTLNDLIPGTTHVVGTERSTATTNLSGAGKERSTTTSDVSHDNTFGSGFGIFPSYNLSAIEAATCDFSNDNKLGEGAFGIVYNGRWNHGRKIAVKRMKHLPCGPDDFKNELLLISNLQHRNLVHLLGYCIEGNE</sequence>
<dbReference type="PROSITE" id="PS50011">
    <property type="entry name" value="PROTEIN_KINASE_DOM"/>
    <property type="match status" value="1"/>
</dbReference>
<keyword evidence="10" id="KW-1185">Reference proteome</keyword>
<gene>
    <name evidence="9" type="ORF">MUK42_00764</name>
</gene>
<evidence type="ECO:0000256" key="6">
    <source>
        <dbReference type="PROSITE-ProRule" id="PRU10141"/>
    </source>
</evidence>
<dbReference type="InterPro" id="IPR000719">
    <property type="entry name" value="Prot_kinase_dom"/>
</dbReference>
<protein>
    <submittedName>
        <fullName evidence="9">S-locus lectin protein kinase family protein</fullName>
    </submittedName>
</protein>
<keyword evidence="4 9" id="KW-0418">Kinase</keyword>
<dbReference type="OrthoDB" id="778574at2759"/>
<dbReference type="Gene3D" id="3.30.200.20">
    <property type="entry name" value="Phosphorylase Kinase, domain 1"/>
    <property type="match status" value="1"/>
</dbReference>
<evidence type="ECO:0000256" key="3">
    <source>
        <dbReference type="ARBA" id="ARBA00022741"/>
    </source>
</evidence>
<evidence type="ECO:0000256" key="4">
    <source>
        <dbReference type="ARBA" id="ARBA00022777"/>
    </source>
</evidence>
<dbReference type="SUPFAM" id="SSF56112">
    <property type="entry name" value="Protein kinase-like (PK-like)"/>
    <property type="match status" value="1"/>
</dbReference>
<keyword evidence="3 6" id="KW-0547">Nucleotide-binding</keyword>
<feature type="binding site" evidence="6">
    <location>
        <position position="97"/>
    </location>
    <ligand>
        <name>ATP</name>
        <dbReference type="ChEBI" id="CHEBI:30616"/>
    </ligand>
</feature>
<dbReference type="PROSITE" id="PS00107">
    <property type="entry name" value="PROTEIN_KINASE_ATP"/>
    <property type="match status" value="1"/>
</dbReference>
<organism evidence="9 10">
    <name type="scientific">Musa troglodytarum</name>
    <name type="common">fe'i banana</name>
    <dbReference type="NCBI Taxonomy" id="320322"/>
    <lineage>
        <taxon>Eukaryota</taxon>
        <taxon>Viridiplantae</taxon>
        <taxon>Streptophyta</taxon>
        <taxon>Embryophyta</taxon>
        <taxon>Tracheophyta</taxon>
        <taxon>Spermatophyta</taxon>
        <taxon>Magnoliopsida</taxon>
        <taxon>Liliopsida</taxon>
        <taxon>Zingiberales</taxon>
        <taxon>Musaceae</taxon>
        <taxon>Musa</taxon>
    </lineage>
</organism>
<dbReference type="GO" id="GO:0005524">
    <property type="term" value="F:ATP binding"/>
    <property type="evidence" value="ECO:0007669"/>
    <property type="project" value="UniProtKB-UniRule"/>
</dbReference>
<evidence type="ECO:0000313" key="10">
    <source>
        <dbReference type="Proteomes" id="UP001055439"/>
    </source>
</evidence>
<evidence type="ECO:0000259" key="8">
    <source>
        <dbReference type="PROSITE" id="PS50011"/>
    </source>
</evidence>
<dbReference type="Pfam" id="PF07714">
    <property type="entry name" value="PK_Tyr_Ser-Thr"/>
    <property type="match status" value="1"/>
</dbReference>
<keyword evidence="1" id="KW-0723">Serine/threonine-protein kinase</keyword>
<feature type="compositionally biased region" description="Polar residues" evidence="7">
    <location>
        <begin position="19"/>
        <end position="28"/>
    </location>
</feature>
<keyword evidence="5 6" id="KW-0067">ATP-binding</keyword>
<keyword evidence="2" id="KW-0808">Transferase</keyword>
<dbReference type="InterPro" id="IPR001245">
    <property type="entry name" value="Ser-Thr/Tyr_kinase_cat_dom"/>
</dbReference>